<protein>
    <recommendedName>
        <fullName evidence="13">G-protein coupled receptors family 1 profile domain-containing protein</fullName>
    </recommendedName>
</protein>
<keyword evidence="5 10" id="KW-0297">G-protein coupled receptor</keyword>
<feature type="compositionally biased region" description="Low complexity" evidence="11">
    <location>
        <begin position="321"/>
        <end position="338"/>
    </location>
</feature>
<evidence type="ECO:0000256" key="12">
    <source>
        <dbReference type="SAM" id="Phobius"/>
    </source>
</evidence>
<evidence type="ECO:0000256" key="2">
    <source>
        <dbReference type="ARBA" id="ARBA00022475"/>
    </source>
</evidence>
<gene>
    <name evidence="14" type="ORF">LSH36_29g11020</name>
</gene>
<evidence type="ECO:0000256" key="3">
    <source>
        <dbReference type="ARBA" id="ARBA00022692"/>
    </source>
</evidence>
<dbReference type="Pfam" id="PF00001">
    <property type="entry name" value="7tm_1"/>
    <property type="match status" value="1"/>
</dbReference>
<evidence type="ECO:0000256" key="9">
    <source>
        <dbReference type="ARBA" id="ARBA00023224"/>
    </source>
</evidence>
<dbReference type="GO" id="GO:0005886">
    <property type="term" value="C:plasma membrane"/>
    <property type="evidence" value="ECO:0007669"/>
    <property type="project" value="UniProtKB-SubCell"/>
</dbReference>
<evidence type="ECO:0000256" key="11">
    <source>
        <dbReference type="SAM" id="MobiDB-lite"/>
    </source>
</evidence>
<dbReference type="PANTHER" id="PTHR24248">
    <property type="entry name" value="ADRENERGIC RECEPTOR-RELATED G-PROTEIN COUPLED RECEPTOR"/>
    <property type="match status" value="1"/>
</dbReference>
<keyword evidence="8 10" id="KW-0675">Receptor</keyword>
<keyword evidence="7" id="KW-1015">Disulfide bond</keyword>
<evidence type="ECO:0000256" key="7">
    <source>
        <dbReference type="ARBA" id="ARBA00023157"/>
    </source>
</evidence>
<feature type="domain" description="G-protein coupled receptors family 1 profile" evidence="13">
    <location>
        <begin position="128"/>
        <end position="667"/>
    </location>
</feature>
<feature type="transmembrane region" description="Helical" evidence="12">
    <location>
        <begin position="111"/>
        <end position="136"/>
    </location>
</feature>
<evidence type="ECO:0000313" key="14">
    <source>
        <dbReference type="EMBL" id="KAK2167358.1"/>
    </source>
</evidence>
<dbReference type="PROSITE" id="PS50262">
    <property type="entry name" value="G_PROTEIN_RECEP_F1_2"/>
    <property type="match status" value="1"/>
</dbReference>
<feature type="compositionally biased region" description="Basic and acidic residues" evidence="11">
    <location>
        <begin position="443"/>
        <end position="463"/>
    </location>
</feature>
<dbReference type="PROSITE" id="PS00237">
    <property type="entry name" value="G_PROTEIN_RECEP_F1_1"/>
    <property type="match status" value="1"/>
</dbReference>
<feature type="compositionally biased region" description="Basic and acidic residues" evidence="11">
    <location>
        <begin position="490"/>
        <end position="507"/>
    </location>
</feature>
<keyword evidence="6 12" id="KW-0472">Membrane</keyword>
<evidence type="ECO:0000256" key="5">
    <source>
        <dbReference type="ARBA" id="ARBA00023040"/>
    </source>
</evidence>
<comment type="similarity">
    <text evidence="10">Belongs to the G-protein coupled receptor 1 family.</text>
</comment>
<dbReference type="GO" id="GO:0004930">
    <property type="term" value="F:G protein-coupled receptor activity"/>
    <property type="evidence" value="ECO:0007669"/>
    <property type="project" value="UniProtKB-KW"/>
</dbReference>
<feature type="compositionally biased region" description="Polar residues" evidence="11">
    <location>
        <begin position="464"/>
        <end position="473"/>
    </location>
</feature>
<keyword evidence="3 10" id="KW-0812">Transmembrane</keyword>
<dbReference type="AlphaFoldDB" id="A0AAD9K954"/>
<dbReference type="CDD" id="cd15059">
    <property type="entry name" value="7tmA_alpha2_AR"/>
    <property type="match status" value="1"/>
</dbReference>
<comment type="subcellular location">
    <subcellularLocation>
        <location evidence="1">Cell membrane</location>
        <topology evidence="1">Multi-pass membrane protein</topology>
    </subcellularLocation>
</comment>
<dbReference type="Proteomes" id="UP001208570">
    <property type="component" value="Unassembled WGS sequence"/>
</dbReference>
<feature type="transmembrane region" description="Helical" evidence="12">
    <location>
        <begin position="148"/>
        <end position="166"/>
    </location>
</feature>
<evidence type="ECO:0000256" key="8">
    <source>
        <dbReference type="ARBA" id="ARBA00023170"/>
    </source>
</evidence>
<evidence type="ECO:0000259" key="13">
    <source>
        <dbReference type="PROSITE" id="PS50262"/>
    </source>
</evidence>
<dbReference type="InterPro" id="IPR017452">
    <property type="entry name" value="GPCR_Rhodpsn_7TM"/>
</dbReference>
<feature type="transmembrane region" description="Helical" evidence="12">
    <location>
        <begin position="228"/>
        <end position="248"/>
    </location>
</feature>
<name>A0AAD9K954_9ANNE</name>
<evidence type="ECO:0000256" key="6">
    <source>
        <dbReference type="ARBA" id="ARBA00023136"/>
    </source>
</evidence>
<dbReference type="EMBL" id="JAODUP010000029">
    <property type="protein sequence ID" value="KAK2167358.1"/>
    <property type="molecule type" value="Genomic_DNA"/>
</dbReference>
<organism evidence="14 15">
    <name type="scientific">Paralvinella palmiformis</name>
    <dbReference type="NCBI Taxonomy" id="53620"/>
    <lineage>
        <taxon>Eukaryota</taxon>
        <taxon>Metazoa</taxon>
        <taxon>Spiralia</taxon>
        <taxon>Lophotrochozoa</taxon>
        <taxon>Annelida</taxon>
        <taxon>Polychaeta</taxon>
        <taxon>Sedentaria</taxon>
        <taxon>Canalipalpata</taxon>
        <taxon>Terebellida</taxon>
        <taxon>Terebelliformia</taxon>
        <taxon>Alvinellidae</taxon>
        <taxon>Paralvinella</taxon>
    </lineage>
</organism>
<feature type="transmembrane region" description="Helical" evidence="12">
    <location>
        <begin position="280"/>
        <end position="298"/>
    </location>
</feature>
<evidence type="ECO:0000256" key="4">
    <source>
        <dbReference type="ARBA" id="ARBA00022989"/>
    </source>
</evidence>
<comment type="caution">
    <text evidence="14">The sequence shown here is derived from an EMBL/GenBank/DDBJ whole genome shotgun (WGS) entry which is preliminary data.</text>
</comment>
<dbReference type="FunFam" id="1.20.1070.10:FF:000523">
    <property type="entry name" value="5-hydroxytryptamine receptor 2B"/>
    <property type="match status" value="1"/>
</dbReference>
<dbReference type="PANTHER" id="PTHR24248:SF189">
    <property type="entry name" value="ALPHA2-ADRENERGIC-LIKE OCTOPAMINE RECEPTOR, ISOFORM B"/>
    <property type="match status" value="1"/>
</dbReference>
<keyword evidence="9 10" id="KW-0807">Transducer</keyword>
<reference evidence="14" key="1">
    <citation type="journal article" date="2023" name="Mol. Biol. Evol.">
        <title>Third-Generation Sequencing Reveals the Adaptive Role of the Epigenome in Three Deep-Sea Polychaetes.</title>
        <authorList>
            <person name="Perez M."/>
            <person name="Aroh O."/>
            <person name="Sun Y."/>
            <person name="Lan Y."/>
            <person name="Juniper S.K."/>
            <person name="Young C.R."/>
            <person name="Angers B."/>
            <person name="Qian P.Y."/>
        </authorList>
    </citation>
    <scope>NUCLEOTIDE SEQUENCE</scope>
    <source>
        <strain evidence="14">P08H-3</strain>
    </source>
</reference>
<proteinExistence type="inferred from homology"/>
<feature type="region of interest" description="Disordered" evidence="11">
    <location>
        <begin position="306"/>
        <end position="382"/>
    </location>
</feature>
<keyword evidence="2" id="KW-1003">Cell membrane</keyword>
<dbReference type="SMART" id="SM01381">
    <property type="entry name" value="7TM_GPCR_Srsx"/>
    <property type="match status" value="1"/>
</dbReference>
<dbReference type="SUPFAM" id="SSF81321">
    <property type="entry name" value="Family A G protein-coupled receptor-like"/>
    <property type="match status" value="1"/>
</dbReference>
<feature type="transmembrane region" description="Helical" evidence="12">
    <location>
        <begin position="186"/>
        <end position="207"/>
    </location>
</feature>
<sequence>MAGGVYATLLLRSLREARSVVEEAITTAYSVNAIWGPKEANETISPEPIVSDVPDVTWPWTATERMPDVDGCNATEPFRSNASLIQNASANASEDVLRGYPYPSLYSWQHIILSSIVVTIIMMVIVLGNTLVIAAVATDRNLKGVQNWFITSLAVSDLLVGLFIMPLSLANELMGYWIFGDILCELWLAIDVLLCTASILNLCLISLDRYWSVTRAVSYVKTRTRKRAIVMIAIVWLMSMIICLPPLAGWKRPQPTKYGYPLCVLSEEPGYVAYSTMGSFYIPLIVMVLVYFKIYLAARSRARRNLKKKSPPRHLAGNGKSTSAATTNTTTTTTSFSNPCRIDAGKLSPTKEFSSEEEPSAGGSAAQSSQSGSRGSQTGQQVAYGGGVVPREVGGVDRTANQLLVGGDHTAVSPGSDEKRQLLSGDDTCETDSTAVDTLSGRRSGEGDGGRRIHFSEDTDSHSDLNTSTSQLAAESKGSKAYKEGSGGEDNLRPLLEESDSQRESDKNSNSLLRACDIKPGHPLPVTRLPNVTVGSGKEPTSAKQELDQYGSNYRTSLKAPLPQHVLLSPAQIKRHLGGTLAKKIQKEAPKPSREDPERLKRKIARAKERRATIVLGIIMATFICCWLPFFSIYLVVSFAHLSFPPMAFAVFFWFGYVNSALNPIIYTIFNRDFKNAFHKIIFGRKNAF</sequence>
<dbReference type="InterPro" id="IPR000276">
    <property type="entry name" value="GPCR_Rhodpsn"/>
</dbReference>
<feature type="compositionally biased region" description="Low complexity" evidence="11">
    <location>
        <begin position="360"/>
        <end position="381"/>
    </location>
</feature>
<feature type="region of interest" description="Disordered" evidence="11">
    <location>
        <begin position="404"/>
        <end position="546"/>
    </location>
</feature>
<dbReference type="PRINTS" id="PR00237">
    <property type="entry name" value="GPCRRHODOPSN"/>
</dbReference>
<dbReference type="Gene3D" id="1.20.1070.10">
    <property type="entry name" value="Rhodopsin 7-helix transmembrane proteins"/>
    <property type="match status" value="2"/>
</dbReference>
<feature type="transmembrane region" description="Helical" evidence="12">
    <location>
        <begin position="649"/>
        <end position="670"/>
    </location>
</feature>
<keyword evidence="15" id="KW-1185">Reference proteome</keyword>
<evidence type="ECO:0000256" key="1">
    <source>
        <dbReference type="ARBA" id="ARBA00004651"/>
    </source>
</evidence>
<accession>A0AAD9K954</accession>
<evidence type="ECO:0000313" key="15">
    <source>
        <dbReference type="Proteomes" id="UP001208570"/>
    </source>
</evidence>
<evidence type="ECO:0000256" key="10">
    <source>
        <dbReference type="RuleBase" id="RU000688"/>
    </source>
</evidence>
<keyword evidence="4 12" id="KW-1133">Transmembrane helix</keyword>
<feature type="transmembrane region" description="Helical" evidence="12">
    <location>
        <begin position="612"/>
        <end position="637"/>
    </location>
</feature>